<evidence type="ECO:0000256" key="5">
    <source>
        <dbReference type="SAM" id="MobiDB-lite"/>
    </source>
</evidence>
<accession>A0A5C8PHF3</accession>
<dbReference type="GO" id="GO:0000976">
    <property type="term" value="F:transcription cis-regulatory region binding"/>
    <property type="evidence" value="ECO:0007669"/>
    <property type="project" value="TreeGrafter"/>
</dbReference>
<dbReference type="Pfam" id="PF00440">
    <property type="entry name" value="TetR_N"/>
    <property type="match status" value="1"/>
</dbReference>
<evidence type="ECO:0000259" key="6">
    <source>
        <dbReference type="PROSITE" id="PS50977"/>
    </source>
</evidence>
<dbReference type="PRINTS" id="PR00455">
    <property type="entry name" value="HTHTETR"/>
</dbReference>
<feature type="region of interest" description="Disordered" evidence="5">
    <location>
        <begin position="1"/>
        <end position="20"/>
    </location>
</feature>
<keyword evidence="8" id="KW-1185">Reference proteome</keyword>
<dbReference type="PANTHER" id="PTHR30055:SF234">
    <property type="entry name" value="HTH-TYPE TRANSCRIPTIONAL REGULATOR BETI"/>
    <property type="match status" value="1"/>
</dbReference>
<dbReference type="Proteomes" id="UP000321638">
    <property type="component" value="Unassembled WGS sequence"/>
</dbReference>
<evidence type="ECO:0000313" key="7">
    <source>
        <dbReference type="EMBL" id="TXL73081.1"/>
    </source>
</evidence>
<evidence type="ECO:0000256" key="2">
    <source>
        <dbReference type="ARBA" id="ARBA00023125"/>
    </source>
</evidence>
<dbReference type="OrthoDB" id="9805134at2"/>
<dbReference type="InterPro" id="IPR009057">
    <property type="entry name" value="Homeodomain-like_sf"/>
</dbReference>
<keyword evidence="1" id="KW-0805">Transcription regulation</keyword>
<comment type="caution">
    <text evidence="7">The sequence shown here is derived from an EMBL/GenBank/DDBJ whole genome shotgun (WGS) entry which is preliminary data.</text>
</comment>
<protein>
    <submittedName>
        <fullName evidence="7">TetR/AcrR family transcriptional regulator</fullName>
    </submittedName>
</protein>
<dbReference type="FunFam" id="1.10.10.60:FF:000141">
    <property type="entry name" value="TetR family transcriptional regulator"/>
    <property type="match status" value="1"/>
</dbReference>
<dbReference type="InterPro" id="IPR001647">
    <property type="entry name" value="HTH_TetR"/>
</dbReference>
<keyword evidence="2 4" id="KW-0238">DNA-binding</keyword>
<evidence type="ECO:0000313" key="8">
    <source>
        <dbReference type="Proteomes" id="UP000321638"/>
    </source>
</evidence>
<dbReference type="Pfam" id="PF21351">
    <property type="entry name" value="TetR_C_41"/>
    <property type="match status" value="1"/>
</dbReference>
<feature type="compositionally biased region" description="Basic and acidic residues" evidence="5">
    <location>
        <begin position="7"/>
        <end position="20"/>
    </location>
</feature>
<organism evidence="7 8">
    <name type="scientific">Vineibacter terrae</name>
    <dbReference type="NCBI Taxonomy" id="2586908"/>
    <lineage>
        <taxon>Bacteria</taxon>
        <taxon>Pseudomonadati</taxon>
        <taxon>Pseudomonadota</taxon>
        <taxon>Alphaproteobacteria</taxon>
        <taxon>Hyphomicrobiales</taxon>
        <taxon>Vineibacter</taxon>
    </lineage>
</organism>
<evidence type="ECO:0000256" key="3">
    <source>
        <dbReference type="ARBA" id="ARBA00023163"/>
    </source>
</evidence>
<dbReference type="AlphaFoldDB" id="A0A5C8PHF3"/>
<dbReference type="PANTHER" id="PTHR30055">
    <property type="entry name" value="HTH-TYPE TRANSCRIPTIONAL REGULATOR RUTR"/>
    <property type="match status" value="1"/>
</dbReference>
<dbReference type="EMBL" id="VDUZ01000028">
    <property type="protein sequence ID" value="TXL73081.1"/>
    <property type="molecule type" value="Genomic_DNA"/>
</dbReference>
<dbReference type="SUPFAM" id="SSF46689">
    <property type="entry name" value="Homeodomain-like"/>
    <property type="match status" value="1"/>
</dbReference>
<dbReference type="InterPro" id="IPR050109">
    <property type="entry name" value="HTH-type_TetR-like_transc_reg"/>
</dbReference>
<evidence type="ECO:0000256" key="4">
    <source>
        <dbReference type="PROSITE-ProRule" id="PRU00335"/>
    </source>
</evidence>
<dbReference type="PROSITE" id="PS50977">
    <property type="entry name" value="HTH_TETR_2"/>
    <property type="match status" value="1"/>
</dbReference>
<evidence type="ECO:0000256" key="1">
    <source>
        <dbReference type="ARBA" id="ARBA00023015"/>
    </source>
</evidence>
<dbReference type="Gene3D" id="1.10.357.10">
    <property type="entry name" value="Tetracycline Repressor, domain 2"/>
    <property type="match status" value="1"/>
</dbReference>
<keyword evidence="3" id="KW-0804">Transcription</keyword>
<proteinExistence type="predicted"/>
<reference evidence="7 8" key="1">
    <citation type="submission" date="2019-06" db="EMBL/GenBank/DDBJ databases">
        <title>New taxonomy in bacterial strain CC-CFT640, isolated from vineyard.</title>
        <authorList>
            <person name="Lin S.-Y."/>
            <person name="Tsai C.-F."/>
            <person name="Young C.-C."/>
        </authorList>
    </citation>
    <scope>NUCLEOTIDE SEQUENCE [LARGE SCALE GENOMIC DNA]</scope>
    <source>
        <strain evidence="7 8">CC-CFT640</strain>
    </source>
</reference>
<feature type="DNA-binding region" description="H-T-H motif" evidence="4">
    <location>
        <begin position="46"/>
        <end position="65"/>
    </location>
</feature>
<feature type="domain" description="HTH tetR-type" evidence="6">
    <location>
        <begin position="23"/>
        <end position="83"/>
    </location>
</feature>
<dbReference type="GO" id="GO:0003700">
    <property type="term" value="F:DNA-binding transcription factor activity"/>
    <property type="evidence" value="ECO:0007669"/>
    <property type="project" value="TreeGrafter"/>
</dbReference>
<dbReference type="InterPro" id="IPR049484">
    <property type="entry name" value="Rv0078-like_C"/>
</dbReference>
<sequence length="209" mass="23645">MSMFIETRMETEREKSRREEYSEATRQALLAAARQLFAAQGYHATGIEAVAQAARVTRGALYHHFDDKKALFDAVVVQLQAGAAQAVARRARAEPDKWRRLHVGTEAYLEACLDPAYRWLVIQEAPAILGRKRYQEIDEAYPLGLLIATLMSLRRDGELTFDDPDLLSRMLAAMICEVAQLLADSETPQTLKPRVAEALERILRAFRRS</sequence>
<name>A0A5C8PHF3_9HYPH</name>
<gene>
    <name evidence="7" type="ORF">FHP25_23085</name>
</gene>